<dbReference type="InterPro" id="IPR000792">
    <property type="entry name" value="Tscrpt_reg_LuxR_C"/>
</dbReference>
<evidence type="ECO:0000256" key="2">
    <source>
        <dbReference type="ARBA" id="ARBA00023015"/>
    </source>
</evidence>
<feature type="modified residue" description="4-aspartylphosphate" evidence="5">
    <location>
        <position position="55"/>
    </location>
</feature>
<dbReference type="GO" id="GO:0003677">
    <property type="term" value="F:DNA binding"/>
    <property type="evidence" value="ECO:0007669"/>
    <property type="project" value="UniProtKB-KW"/>
</dbReference>
<dbReference type="InterPro" id="IPR039420">
    <property type="entry name" value="WalR-like"/>
</dbReference>
<dbReference type="GO" id="GO:0006355">
    <property type="term" value="P:regulation of DNA-templated transcription"/>
    <property type="evidence" value="ECO:0007669"/>
    <property type="project" value="InterPro"/>
</dbReference>
<dbReference type="CDD" id="cd17535">
    <property type="entry name" value="REC_NarL-like"/>
    <property type="match status" value="1"/>
</dbReference>
<comment type="caution">
    <text evidence="8">The sequence shown here is derived from an EMBL/GenBank/DDBJ whole genome shotgun (WGS) entry which is preliminary data.</text>
</comment>
<feature type="domain" description="Response regulatory" evidence="7">
    <location>
        <begin position="4"/>
        <end position="120"/>
    </location>
</feature>
<dbReference type="Pfam" id="PF00072">
    <property type="entry name" value="Response_reg"/>
    <property type="match status" value="1"/>
</dbReference>
<sequence>MGIRILLADDHRIMRSGLRSLVEKEPDMEVVAEAEDGRMAVKLVEDLSPDVVVMDIGMPGLNGIEATRQITERASGVRVVALSMHSDRQFVAGMLGAGASGYLLKDCTFSELVRAVRTVAANQVYLSPCIAGVVVEDYVRHTSASGGYPDFFVLTAREREVLQLLTEGETAKEVASCLRVSVKTVENHRQKIMEKLDLHSIAKLTKYAIRAGLTSLDA</sequence>
<protein>
    <submittedName>
        <fullName evidence="8">DNA-binding response regulator</fullName>
    </submittedName>
</protein>
<evidence type="ECO:0000313" key="9">
    <source>
        <dbReference type="Proteomes" id="UP000178606"/>
    </source>
</evidence>
<name>A0A1F6D1V4_HANXR</name>
<evidence type="ECO:0000259" key="6">
    <source>
        <dbReference type="PROSITE" id="PS50043"/>
    </source>
</evidence>
<reference evidence="8 9" key="1">
    <citation type="journal article" date="2016" name="Nat. Commun.">
        <title>Thousands of microbial genomes shed light on interconnected biogeochemical processes in an aquifer system.</title>
        <authorList>
            <person name="Anantharaman K."/>
            <person name="Brown C.T."/>
            <person name="Hug L.A."/>
            <person name="Sharon I."/>
            <person name="Castelle C.J."/>
            <person name="Probst A.J."/>
            <person name="Thomas B.C."/>
            <person name="Singh A."/>
            <person name="Wilkins M.J."/>
            <person name="Karaoz U."/>
            <person name="Brodie E.L."/>
            <person name="Williams K.H."/>
            <person name="Hubbard S.S."/>
            <person name="Banfield J.F."/>
        </authorList>
    </citation>
    <scope>NUCLEOTIDE SEQUENCE [LARGE SCALE GENOMIC DNA]</scope>
    <source>
        <strain evidence="9">RIFCSPLOWO2_12_FULL_64_10</strain>
    </source>
</reference>
<dbReference type="PROSITE" id="PS50110">
    <property type="entry name" value="RESPONSE_REGULATORY"/>
    <property type="match status" value="1"/>
</dbReference>
<dbReference type="Proteomes" id="UP000178606">
    <property type="component" value="Unassembled WGS sequence"/>
</dbReference>
<dbReference type="PANTHER" id="PTHR43214:SF41">
    <property type="entry name" value="NITRATE_NITRITE RESPONSE REGULATOR PROTEIN NARP"/>
    <property type="match status" value="1"/>
</dbReference>
<dbReference type="InterPro" id="IPR011006">
    <property type="entry name" value="CheY-like_superfamily"/>
</dbReference>
<evidence type="ECO:0000256" key="1">
    <source>
        <dbReference type="ARBA" id="ARBA00022553"/>
    </source>
</evidence>
<keyword evidence="3 8" id="KW-0238">DNA-binding</keyword>
<dbReference type="PANTHER" id="PTHR43214">
    <property type="entry name" value="TWO-COMPONENT RESPONSE REGULATOR"/>
    <property type="match status" value="1"/>
</dbReference>
<dbReference type="Pfam" id="PF00196">
    <property type="entry name" value="GerE"/>
    <property type="match status" value="1"/>
</dbReference>
<gene>
    <name evidence="8" type="ORF">A3F84_05960</name>
</gene>
<dbReference type="InterPro" id="IPR058245">
    <property type="entry name" value="NreC/VraR/RcsB-like_REC"/>
</dbReference>
<dbReference type="InterPro" id="IPR016032">
    <property type="entry name" value="Sig_transdc_resp-reg_C-effctor"/>
</dbReference>
<evidence type="ECO:0000256" key="3">
    <source>
        <dbReference type="ARBA" id="ARBA00023125"/>
    </source>
</evidence>
<feature type="domain" description="HTH luxR-type" evidence="6">
    <location>
        <begin position="147"/>
        <end position="212"/>
    </location>
</feature>
<dbReference type="SUPFAM" id="SSF46894">
    <property type="entry name" value="C-terminal effector domain of the bipartite response regulators"/>
    <property type="match status" value="1"/>
</dbReference>
<organism evidence="8 9">
    <name type="scientific">Handelsmanbacteria sp. (strain RIFCSPLOWO2_12_FULL_64_10)</name>
    <dbReference type="NCBI Taxonomy" id="1817868"/>
    <lineage>
        <taxon>Bacteria</taxon>
        <taxon>Candidatus Handelsmaniibacteriota</taxon>
    </lineage>
</organism>
<keyword evidence="1 5" id="KW-0597">Phosphoprotein</keyword>
<dbReference type="PROSITE" id="PS50043">
    <property type="entry name" value="HTH_LUXR_2"/>
    <property type="match status" value="1"/>
</dbReference>
<dbReference type="SMART" id="SM00421">
    <property type="entry name" value="HTH_LUXR"/>
    <property type="match status" value="1"/>
</dbReference>
<dbReference type="EMBL" id="MFKF01000079">
    <property type="protein sequence ID" value="OGG55418.1"/>
    <property type="molecule type" value="Genomic_DNA"/>
</dbReference>
<dbReference type="GO" id="GO:0000160">
    <property type="term" value="P:phosphorelay signal transduction system"/>
    <property type="evidence" value="ECO:0007669"/>
    <property type="project" value="InterPro"/>
</dbReference>
<dbReference type="SUPFAM" id="SSF52172">
    <property type="entry name" value="CheY-like"/>
    <property type="match status" value="1"/>
</dbReference>
<evidence type="ECO:0000256" key="4">
    <source>
        <dbReference type="ARBA" id="ARBA00023163"/>
    </source>
</evidence>
<dbReference type="PRINTS" id="PR00038">
    <property type="entry name" value="HTHLUXR"/>
</dbReference>
<keyword evidence="2" id="KW-0805">Transcription regulation</keyword>
<dbReference type="Gene3D" id="3.40.50.2300">
    <property type="match status" value="1"/>
</dbReference>
<accession>A0A1F6D1V4</accession>
<evidence type="ECO:0000256" key="5">
    <source>
        <dbReference type="PROSITE-ProRule" id="PRU00169"/>
    </source>
</evidence>
<dbReference type="InterPro" id="IPR001789">
    <property type="entry name" value="Sig_transdc_resp-reg_receiver"/>
</dbReference>
<evidence type="ECO:0000313" key="8">
    <source>
        <dbReference type="EMBL" id="OGG55418.1"/>
    </source>
</evidence>
<dbReference type="SMART" id="SM00448">
    <property type="entry name" value="REC"/>
    <property type="match status" value="1"/>
</dbReference>
<evidence type="ECO:0000259" key="7">
    <source>
        <dbReference type="PROSITE" id="PS50110"/>
    </source>
</evidence>
<proteinExistence type="predicted"/>
<dbReference type="CDD" id="cd06170">
    <property type="entry name" value="LuxR_C_like"/>
    <property type="match status" value="1"/>
</dbReference>
<keyword evidence="4" id="KW-0804">Transcription</keyword>
<dbReference type="AlphaFoldDB" id="A0A1F6D1V4"/>